<sequence>MHIHKIVLPTPYAIGDVNAFLVKGDALTLFDAGPKTAQAYEALKQGIQEAGYELQDIEQVVLTHHHPDHAGWVDAFPKAEILGHRYVDYWMRQTTEFLQYRECFYRQQLEQENVPQEDIARILDAREELELFGTRPLTQFIQDGDEVPGHPGLIAHETLGHAQSHLMFVEQHTGQAIGGDLLLEKVSSNPLVEPPVDLQGERPKSLLQYNASLKKLQQMDISTLYTGHGEAVTDIKPLVTARLTKQHERAMYVLQLMEEHRNVYDLTKALFGKTYAKQPGLTLSETLGQLDYLVEEGYARSEMQNGVEIYIPA</sequence>
<organism evidence="2 3">
    <name type="scientific">Lysinibacillus louembei</name>
    <dbReference type="NCBI Taxonomy" id="1470088"/>
    <lineage>
        <taxon>Bacteria</taxon>
        <taxon>Bacillati</taxon>
        <taxon>Bacillota</taxon>
        <taxon>Bacilli</taxon>
        <taxon>Bacillales</taxon>
        <taxon>Bacillaceae</taxon>
        <taxon>Lysinibacillus</taxon>
    </lineage>
</organism>
<keyword evidence="3" id="KW-1185">Reference proteome</keyword>
<dbReference type="SMART" id="SM00849">
    <property type="entry name" value="Lactamase_B"/>
    <property type="match status" value="1"/>
</dbReference>
<dbReference type="Proteomes" id="UP001322664">
    <property type="component" value="Chromosome"/>
</dbReference>
<dbReference type="PANTHER" id="PTHR42951">
    <property type="entry name" value="METALLO-BETA-LACTAMASE DOMAIN-CONTAINING"/>
    <property type="match status" value="1"/>
</dbReference>
<dbReference type="InterPro" id="IPR001279">
    <property type="entry name" value="Metallo-B-lactamas"/>
</dbReference>
<gene>
    <name evidence="2" type="ORF">R6U77_13865</name>
</gene>
<dbReference type="InterPro" id="IPR050855">
    <property type="entry name" value="NDM-1-like"/>
</dbReference>
<dbReference type="Pfam" id="PF00753">
    <property type="entry name" value="Lactamase_B"/>
    <property type="match status" value="1"/>
</dbReference>
<dbReference type="Gene3D" id="3.60.15.10">
    <property type="entry name" value="Ribonuclease Z/Hydroxyacylglutathione hydrolase-like"/>
    <property type="match status" value="1"/>
</dbReference>
<dbReference type="RefSeq" id="WP_319836076.1">
    <property type="nucleotide sequence ID" value="NZ_CP137624.1"/>
</dbReference>
<dbReference type="EMBL" id="CP137624">
    <property type="protein sequence ID" value="WPK10965.1"/>
    <property type="molecule type" value="Genomic_DNA"/>
</dbReference>
<evidence type="ECO:0000313" key="2">
    <source>
        <dbReference type="EMBL" id="WPK10965.1"/>
    </source>
</evidence>
<accession>A0ABZ0RS58</accession>
<dbReference type="PANTHER" id="PTHR42951:SF21">
    <property type="entry name" value="METALLO-HYDROLASE YQJP-RELATED"/>
    <property type="match status" value="1"/>
</dbReference>
<dbReference type="SUPFAM" id="SSF56281">
    <property type="entry name" value="Metallo-hydrolase/oxidoreductase"/>
    <property type="match status" value="1"/>
</dbReference>
<protein>
    <submittedName>
        <fullName evidence="2">MBL fold metallo-hydrolase</fullName>
    </submittedName>
</protein>
<proteinExistence type="predicted"/>
<evidence type="ECO:0000259" key="1">
    <source>
        <dbReference type="SMART" id="SM00849"/>
    </source>
</evidence>
<reference evidence="2 3" key="1">
    <citation type="submission" date="2023-09" db="EMBL/GenBank/DDBJ databases">
        <authorList>
            <person name="Page C.A."/>
            <person name="Perez-Diaz I.M."/>
        </authorList>
    </citation>
    <scope>NUCLEOTIDE SEQUENCE [LARGE SCALE GENOMIC DNA]</scope>
    <source>
        <strain evidence="2 3">Ll15</strain>
    </source>
</reference>
<evidence type="ECO:0000313" key="3">
    <source>
        <dbReference type="Proteomes" id="UP001322664"/>
    </source>
</evidence>
<feature type="domain" description="Metallo-beta-lactamase" evidence="1">
    <location>
        <begin position="16"/>
        <end position="228"/>
    </location>
</feature>
<dbReference type="InterPro" id="IPR036866">
    <property type="entry name" value="RibonucZ/Hydroxyglut_hydro"/>
</dbReference>
<name>A0ABZ0RS58_9BACI</name>